<evidence type="ECO:0000313" key="7">
    <source>
        <dbReference type="Proteomes" id="UP000753961"/>
    </source>
</evidence>
<dbReference type="GO" id="GO:0000160">
    <property type="term" value="P:phosphorelay signal transduction system"/>
    <property type="evidence" value="ECO:0007669"/>
    <property type="project" value="InterPro"/>
</dbReference>
<dbReference type="InterPro" id="IPR011006">
    <property type="entry name" value="CheY-like_superfamily"/>
</dbReference>
<dbReference type="SUPFAM" id="SSF52172">
    <property type="entry name" value="CheY-like"/>
    <property type="match status" value="1"/>
</dbReference>
<feature type="domain" description="Response regulatory" evidence="5">
    <location>
        <begin position="5"/>
        <end position="120"/>
    </location>
</feature>
<evidence type="ECO:0000256" key="3">
    <source>
        <dbReference type="PROSITE-ProRule" id="PRU00169"/>
    </source>
</evidence>
<keyword evidence="1 3" id="KW-0597">Phosphoprotein</keyword>
<protein>
    <submittedName>
        <fullName evidence="6">Response regulator transcription factor</fullName>
    </submittedName>
</protein>
<organism evidence="6 7">
    <name type="scientific">Membranihabitans marinus</name>
    <dbReference type="NCBI Taxonomy" id="1227546"/>
    <lineage>
        <taxon>Bacteria</taxon>
        <taxon>Pseudomonadati</taxon>
        <taxon>Bacteroidota</taxon>
        <taxon>Saprospiria</taxon>
        <taxon>Saprospirales</taxon>
        <taxon>Saprospiraceae</taxon>
        <taxon>Membranihabitans</taxon>
    </lineage>
</organism>
<dbReference type="PROSITE" id="PS50043">
    <property type="entry name" value="HTH_LUXR_2"/>
    <property type="match status" value="1"/>
</dbReference>
<dbReference type="SUPFAM" id="SSF46894">
    <property type="entry name" value="C-terminal effector domain of the bipartite response regulators"/>
    <property type="match status" value="1"/>
</dbReference>
<gene>
    <name evidence="6" type="ORF">KUV50_06075</name>
</gene>
<feature type="domain" description="HTH luxR-type" evidence="4">
    <location>
        <begin position="139"/>
        <end position="205"/>
    </location>
</feature>
<evidence type="ECO:0000256" key="1">
    <source>
        <dbReference type="ARBA" id="ARBA00022553"/>
    </source>
</evidence>
<sequence length="208" mass="23566">MTDPKILIADDHPLFLRGIADFLHQLQYHNLILAPDGLSALQQIIDHKPEVAILDIEMPYLTGLEVAQKIGEKRLPTRFIILSYQEDQMIIRMADKLHVSGYLLKEDSMAELQDCLKNVLEGKTYFSSKIAQNHTIKGHPSPIQELTPTEKKILKMIANDLTSRAIAENYGVSVRTVEKHRSNIIEKLALPTSPTSLITWAKKNSQYL</sequence>
<dbReference type="InterPro" id="IPR000792">
    <property type="entry name" value="Tscrpt_reg_LuxR_C"/>
</dbReference>
<dbReference type="GO" id="GO:0003677">
    <property type="term" value="F:DNA binding"/>
    <property type="evidence" value="ECO:0007669"/>
    <property type="project" value="UniProtKB-KW"/>
</dbReference>
<dbReference type="EMBL" id="JAHVHU010000006">
    <property type="protein sequence ID" value="MBY5957688.1"/>
    <property type="molecule type" value="Genomic_DNA"/>
</dbReference>
<dbReference type="InterPro" id="IPR058245">
    <property type="entry name" value="NreC/VraR/RcsB-like_REC"/>
</dbReference>
<dbReference type="InterPro" id="IPR001789">
    <property type="entry name" value="Sig_transdc_resp-reg_receiver"/>
</dbReference>
<accession>A0A953L9J9</accession>
<dbReference type="AlphaFoldDB" id="A0A953L9J9"/>
<dbReference type="Pfam" id="PF00072">
    <property type="entry name" value="Response_reg"/>
    <property type="match status" value="1"/>
</dbReference>
<dbReference type="InterPro" id="IPR036388">
    <property type="entry name" value="WH-like_DNA-bd_sf"/>
</dbReference>
<dbReference type="SMART" id="SM00421">
    <property type="entry name" value="HTH_LUXR"/>
    <property type="match status" value="1"/>
</dbReference>
<dbReference type="InterPro" id="IPR039420">
    <property type="entry name" value="WalR-like"/>
</dbReference>
<dbReference type="Gene3D" id="1.10.10.10">
    <property type="entry name" value="Winged helix-like DNA-binding domain superfamily/Winged helix DNA-binding domain"/>
    <property type="match status" value="1"/>
</dbReference>
<dbReference type="PRINTS" id="PR00038">
    <property type="entry name" value="HTHLUXR"/>
</dbReference>
<feature type="modified residue" description="4-aspartylphosphate" evidence="3">
    <location>
        <position position="55"/>
    </location>
</feature>
<dbReference type="PROSITE" id="PS50110">
    <property type="entry name" value="RESPONSE_REGULATORY"/>
    <property type="match status" value="1"/>
</dbReference>
<dbReference type="Gene3D" id="3.40.50.2300">
    <property type="match status" value="1"/>
</dbReference>
<dbReference type="InterPro" id="IPR016032">
    <property type="entry name" value="Sig_transdc_resp-reg_C-effctor"/>
</dbReference>
<dbReference type="Proteomes" id="UP000753961">
    <property type="component" value="Unassembled WGS sequence"/>
</dbReference>
<reference evidence="6" key="1">
    <citation type="submission" date="2021-06" db="EMBL/GenBank/DDBJ databases">
        <title>44 bacteria genomes isolated from Dapeng, Shenzhen.</title>
        <authorList>
            <person name="Zheng W."/>
            <person name="Yu S."/>
            <person name="Huang Y."/>
        </authorList>
    </citation>
    <scope>NUCLEOTIDE SEQUENCE</scope>
    <source>
        <strain evidence="6">DP5N28-2</strain>
    </source>
</reference>
<evidence type="ECO:0000259" key="5">
    <source>
        <dbReference type="PROSITE" id="PS50110"/>
    </source>
</evidence>
<evidence type="ECO:0000259" key="4">
    <source>
        <dbReference type="PROSITE" id="PS50043"/>
    </source>
</evidence>
<dbReference type="GO" id="GO:0006355">
    <property type="term" value="P:regulation of DNA-templated transcription"/>
    <property type="evidence" value="ECO:0007669"/>
    <property type="project" value="InterPro"/>
</dbReference>
<dbReference type="PANTHER" id="PTHR43214">
    <property type="entry name" value="TWO-COMPONENT RESPONSE REGULATOR"/>
    <property type="match status" value="1"/>
</dbReference>
<name>A0A953L9J9_9BACT</name>
<dbReference type="Pfam" id="PF00196">
    <property type="entry name" value="GerE"/>
    <property type="match status" value="1"/>
</dbReference>
<dbReference type="RefSeq" id="WP_222579212.1">
    <property type="nucleotide sequence ID" value="NZ_JAHVHU010000006.1"/>
</dbReference>
<evidence type="ECO:0000313" key="6">
    <source>
        <dbReference type="EMBL" id="MBY5957688.1"/>
    </source>
</evidence>
<proteinExistence type="predicted"/>
<dbReference type="CDD" id="cd17535">
    <property type="entry name" value="REC_NarL-like"/>
    <property type="match status" value="1"/>
</dbReference>
<evidence type="ECO:0000256" key="2">
    <source>
        <dbReference type="ARBA" id="ARBA00023125"/>
    </source>
</evidence>
<dbReference type="PROSITE" id="PS00622">
    <property type="entry name" value="HTH_LUXR_1"/>
    <property type="match status" value="1"/>
</dbReference>
<comment type="caution">
    <text evidence="6">The sequence shown here is derived from an EMBL/GenBank/DDBJ whole genome shotgun (WGS) entry which is preliminary data.</text>
</comment>
<dbReference type="CDD" id="cd06170">
    <property type="entry name" value="LuxR_C_like"/>
    <property type="match status" value="1"/>
</dbReference>
<keyword evidence="2" id="KW-0238">DNA-binding</keyword>
<keyword evidence="7" id="KW-1185">Reference proteome</keyword>
<dbReference type="SMART" id="SM00448">
    <property type="entry name" value="REC"/>
    <property type="match status" value="1"/>
</dbReference>